<evidence type="ECO:0000259" key="8">
    <source>
        <dbReference type="Pfam" id="PF01435"/>
    </source>
</evidence>
<feature type="transmembrane region" description="Helical" evidence="7">
    <location>
        <begin position="6"/>
        <end position="23"/>
    </location>
</feature>
<keyword evidence="5 6" id="KW-0482">Metalloprotease</keyword>
<dbReference type="Proteomes" id="UP001500621">
    <property type="component" value="Unassembled WGS sequence"/>
</dbReference>
<name>A0ABP8X2X2_9ACTN</name>
<evidence type="ECO:0000256" key="2">
    <source>
        <dbReference type="ARBA" id="ARBA00022723"/>
    </source>
</evidence>
<gene>
    <name evidence="9" type="ORF">GCM10023226_41920</name>
</gene>
<dbReference type="RefSeq" id="WP_345271983.1">
    <property type="nucleotide sequence ID" value="NZ_BAABIM010000005.1"/>
</dbReference>
<evidence type="ECO:0000256" key="6">
    <source>
        <dbReference type="RuleBase" id="RU003983"/>
    </source>
</evidence>
<keyword evidence="7" id="KW-0472">Membrane</keyword>
<feature type="transmembrane region" description="Helical" evidence="7">
    <location>
        <begin position="70"/>
        <end position="91"/>
    </location>
</feature>
<evidence type="ECO:0000313" key="9">
    <source>
        <dbReference type="EMBL" id="GAA4698903.1"/>
    </source>
</evidence>
<keyword evidence="10" id="KW-1185">Reference proteome</keyword>
<keyword evidence="7" id="KW-1133">Transmembrane helix</keyword>
<reference evidence="10" key="1">
    <citation type="journal article" date="2019" name="Int. J. Syst. Evol. Microbiol.">
        <title>The Global Catalogue of Microorganisms (GCM) 10K type strain sequencing project: providing services to taxonomists for standard genome sequencing and annotation.</title>
        <authorList>
            <consortium name="The Broad Institute Genomics Platform"/>
            <consortium name="The Broad Institute Genome Sequencing Center for Infectious Disease"/>
            <person name="Wu L."/>
            <person name="Ma J."/>
        </authorList>
    </citation>
    <scope>NUCLEOTIDE SEQUENCE [LARGE SCALE GENOMIC DNA]</scope>
    <source>
        <strain evidence="10">JCM 18127</strain>
    </source>
</reference>
<dbReference type="CDD" id="cd07326">
    <property type="entry name" value="M56_BlaR1_MecR1_like"/>
    <property type="match status" value="1"/>
</dbReference>
<dbReference type="InterPro" id="IPR001915">
    <property type="entry name" value="Peptidase_M48"/>
</dbReference>
<evidence type="ECO:0000256" key="1">
    <source>
        <dbReference type="ARBA" id="ARBA00022670"/>
    </source>
</evidence>
<organism evidence="9 10">
    <name type="scientific">Nocardioides nanhaiensis</name>
    <dbReference type="NCBI Taxonomy" id="1476871"/>
    <lineage>
        <taxon>Bacteria</taxon>
        <taxon>Bacillati</taxon>
        <taxon>Actinomycetota</taxon>
        <taxon>Actinomycetes</taxon>
        <taxon>Propionibacteriales</taxon>
        <taxon>Nocardioidaceae</taxon>
        <taxon>Nocardioides</taxon>
    </lineage>
</organism>
<feature type="domain" description="Peptidase M48" evidence="8">
    <location>
        <begin position="109"/>
        <end position="184"/>
    </location>
</feature>
<comment type="caution">
    <text evidence="9">The sequence shown here is derived from an EMBL/GenBank/DDBJ whole genome shotgun (WGS) entry which is preliminary data.</text>
</comment>
<sequence>MLTPVLLGALAVLLAGPAPRLLARAAAVRHTPRAALVLWQGVALAAVLAALGAGLALATHQAWRRAPDPVSVAVAGLALLVTAVVLGRLLLTAHRTGTRLRALRRRHRRHLDLLGQRDEAVGEGVLVLEHEVPVAYCLPGVGRSRVVLSAGALGRLEPDELVAVLAHERAHLRARHDLVLEAFSVLHRAFPRWVSSASALEEVRLLAEVLADRAAARRAGRAPLARALVTLAAGAAPEGSVGAADDVTGLRTRIELLREVRRRPVQAALVLAAAGALLVLPTAFVVGPWLGGL</sequence>
<dbReference type="Gene3D" id="3.30.2010.10">
    <property type="entry name" value="Metalloproteases ('zincins'), catalytic domain"/>
    <property type="match status" value="1"/>
</dbReference>
<protein>
    <recommendedName>
        <fullName evidence="8">Peptidase M48 domain-containing protein</fullName>
    </recommendedName>
</protein>
<dbReference type="EMBL" id="BAABIM010000005">
    <property type="protein sequence ID" value="GAA4698903.1"/>
    <property type="molecule type" value="Genomic_DNA"/>
</dbReference>
<evidence type="ECO:0000256" key="7">
    <source>
        <dbReference type="SAM" id="Phobius"/>
    </source>
</evidence>
<evidence type="ECO:0000256" key="5">
    <source>
        <dbReference type="ARBA" id="ARBA00023049"/>
    </source>
</evidence>
<comment type="cofactor">
    <cofactor evidence="6">
        <name>Zn(2+)</name>
        <dbReference type="ChEBI" id="CHEBI:29105"/>
    </cofactor>
    <text evidence="6">Binds 1 zinc ion per subunit.</text>
</comment>
<keyword evidence="7" id="KW-0812">Transmembrane</keyword>
<dbReference type="InterPro" id="IPR052173">
    <property type="entry name" value="Beta-lactam_resp_regulator"/>
</dbReference>
<dbReference type="PANTHER" id="PTHR34978">
    <property type="entry name" value="POSSIBLE SENSOR-TRANSDUCER PROTEIN BLAR"/>
    <property type="match status" value="1"/>
</dbReference>
<feature type="transmembrane region" description="Helical" evidence="7">
    <location>
        <begin position="35"/>
        <end position="58"/>
    </location>
</feature>
<dbReference type="Pfam" id="PF01435">
    <property type="entry name" value="Peptidase_M48"/>
    <property type="match status" value="1"/>
</dbReference>
<keyword evidence="2" id="KW-0479">Metal-binding</keyword>
<proteinExistence type="inferred from homology"/>
<feature type="transmembrane region" description="Helical" evidence="7">
    <location>
        <begin position="267"/>
        <end position="290"/>
    </location>
</feature>
<evidence type="ECO:0000256" key="4">
    <source>
        <dbReference type="ARBA" id="ARBA00022833"/>
    </source>
</evidence>
<evidence type="ECO:0000256" key="3">
    <source>
        <dbReference type="ARBA" id="ARBA00022801"/>
    </source>
</evidence>
<evidence type="ECO:0000313" key="10">
    <source>
        <dbReference type="Proteomes" id="UP001500621"/>
    </source>
</evidence>
<keyword evidence="3 6" id="KW-0378">Hydrolase</keyword>
<keyword evidence="4 6" id="KW-0862">Zinc</keyword>
<comment type="similarity">
    <text evidence="6">Belongs to the peptidase M48 family.</text>
</comment>
<dbReference type="PANTHER" id="PTHR34978:SF3">
    <property type="entry name" value="SLR0241 PROTEIN"/>
    <property type="match status" value="1"/>
</dbReference>
<keyword evidence="1 6" id="KW-0645">Protease</keyword>
<accession>A0ABP8X2X2</accession>